<dbReference type="Pfam" id="PF03732">
    <property type="entry name" value="Retrotrans_gag"/>
    <property type="match status" value="1"/>
</dbReference>
<gene>
    <name evidence="3" type="ORF">CVT24_010440</name>
</gene>
<dbReference type="InParanoid" id="A0A409WTU9"/>
<dbReference type="Proteomes" id="UP000284842">
    <property type="component" value="Unassembled WGS sequence"/>
</dbReference>
<evidence type="ECO:0000313" key="4">
    <source>
        <dbReference type="Proteomes" id="UP000284842"/>
    </source>
</evidence>
<sequence>RLAPPAESVPASPSLPATPDLSSLLATPRTSLKPNLPPTYLGDRSTGRAFLHSCNAYYRLRTCDFRDDQTRIRWVLTFLTGDRAGRWANRIYNWETDHPNSTYFRDWEAFVTAFKTEFFPLFPEQEAMNKLESDEYWQQSRFLDLYIDEFQDLAREAHLTDQRQLVLKFRRGLKPSLQDSIATMASGRPADDNLDAWIRQARLVEQNAKSNAAFRANLPSSRSGHFPKRHVSMPLVTVTPPAASASSFPPASERHALAALL</sequence>
<feature type="compositionally biased region" description="Low complexity" evidence="1">
    <location>
        <begin position="1"/>
        <end position="17"/>
    </location>
</feature>
<feature type="domain" description="Retrotransposon gag" evidence="2">
    <location>
        <begin position="81"/>
        <end position="175"/>
    </location>
</feature>
<dbReference type="PANTHER" id="PTHR15503:SF22">
    <property type="entry name" value="TRANSPOSON TY3-I GAG POLYPROTEIN"/>
    <property type="match status" value="1"/>
</dbReference>
<organism evidence="3 4">
    <name type="scientific">Panaeolus cyanescens</name>
    <dbReference type="NCBI Taxonomy" id="181874"/>
    <lineage>
        <taxon>Eukaryota</taxon>
        <taxon>Fungi</taxon>
        <taxon>Dikarya</taxon>
        <taxon>Basidiomycota</taxon>
        <taxon>Agaricomycotina</taxon>
        <taxon>Agaricomycetes</taxon>
        <taxon>Agaricomycetidae</taxon>
        <taxon>Agaricales</taxon>
        <taxon>Agaricineae</taxon>
        <taxon>Galeropsidaceae</taxon>
        <taxon>Panaeolus</taxon>
    </lineage>
</organism>
<reference evidence="3 4" key="1">
    <citation type="journal article" date="2018" name="Evol. Lett.">
        <title>Horizontal gene cluster transfer increased hallucinogenic mushroom diversity.</title>
        <authorList>
            <person name="Reynolds H.T."/>
            <person name="Vijayakumar V."/>
            <person name="Gluck-Thaler E."/>
            <person name="Korotkin H.B."/>
            <person name="Matheny P.B."/>
            <person name="Slot J.C."/>
        </authorList>
    </citation>
    <scope>NUCLEOTIDE SEQUENCE [LARGE SCALE GENOMIC DNA]</scope>
    <source>
        <strain evidence="3 4">2629</strain>
    </source>
</reference>
<feature type="non-terminal residue" evidence="3">
    <location>
        <position position="1"/>
    </location>
</feature>
<dbReference type="PANTHER" id="PTHR15503">
    <property type="entry name" value="LDOC1 RELATED"/>
    <property type="match status" value="1"/>
</dbReference>
<dbReference type="EMBL" id="NHTK01005220">
    <property type="protein sequence ID" value="PPQ81922.1"/>
    <property type="molecule type" value="Genomic_DNA"/>
</dbReference>
<dbReference type="AlphaFoldDB" id="A0A409WTU9"/>
<evidence type="ECO:0000259" key="2">
    <source>
        <dbReference type="Pfam" id="PF03732"/>
    </source>
</evidence>
<dbReference type="InterPro" id="IPR032567">
    <property type="entry name" value="RTL1-rel"/>
</dbReference>
<dbReference type="STRING" id="181874.A0A409WTU9"/>
<dbReference type="OrthoDB" id="3061217at2759"/>
<comment type="caution">
    <text evidence="3">The sequence shown here is derived from an EMBL/GenBank/DDBJ whole genome shotgun (WGS) entry which is preliminary data.</text>
</comment>
<evidence type="ECO:0000256" key="1">
    <source>
        <dbReference type="SAM" id="MobiDB-lite"/>
    </source>
</evidence>
<name>A0A409WTU9_9AGAR</name>
<proteinExistence type="predicted"/>
<protein>
    <recommendedName>
        <fullName evidence="2">Retrotransposon gag domain-containing protein</fullName>
    </recommendedName>
</protein>
<feature type="region of interest" description="Disordered" evidence="1">
    <location>
        <begin position="1"/>
        <end position="20"/>
    </location>
</feature>
<dbReference type="InterPro" id="IPR005162">
    <property type="entry name" value="Retrotrans_gag_dom"/>
</dbReference>
<evidence type="ECO:0000313" key="3">
    <source>
        <dbReference type="EMBL" id="PPQ81922.1"/>
    </source>
</evidence>
<keyword evidence="4" id="KW-1185">Reference proteome</keyword>
<accession>A0A409WTU9</accession>